<dbReference type="Proteomes" id="UP000053555">
    <property type="component" value="Unassembled WGS sequence"/>
</dbReference>
<dbReference type="EMBL" id="KN659011">
    <property type="protein sequence ID" value="KHN19589.1"/>
    <property type="molecule type" value="Genomic_DNA"/>
</dbReference>
<dbReference type="AlphaFoldDB" id="A0A0B2QH68"/>
<dbReference type="SUPFAM" id="SSF47874">
    <property type="entry name" value="Annexin"/>
    <property type="match status" value="1"/>
</dbReference>
<name>A0A0B2QH68_GLYSO</name>
<dbReference type="GO" id="GO:0009651">
    <property type="term" value="P:response to salt stress"/>
    <property type="evidence" value="ECO:0007669"/>
    <property type="project" value="TreeGrafter"/>
</dbReference>
<organism evidence="3">
    <name type="scientific">Glycine soja</name>
    <name type="common">Wild soybean</name>
    <dbReference type="NCBI Taxonomy" id="3848"/>
    <lineage>
        <taxon>Eukaryota</taxon>
        <taxon>Viridiplantae</taxon>
        <taxon>Streptophyta</taxon>
        <taxon>Embryophyta</taxon>
        <taxon>Tracheophyta</taxon>
        <taxon>Spermatophyta</taxon>
        <taxon>Magnoliopsida</taxon>
        <taxon>eudicotyledons</taxon>
        <taxon>Gunneridae</taxon>
        <taxon>Pentapetalae</taxon>
        <taxon>rosids</taxon>
        <taxon>fabids</taxon>
        <taxon>Fabales</taxon>
        <taxon>Fabaceae</taxon>
        <taxon>Papilionoideae</taxon>
        <taxon>50 kb inversion clade</taxon>
        <taxon>NPAAA clade</taxon>
        <taxon>indigoferoid/millettioid clade</taxon>
        <taxon>Phaseoleae</taxon>
        <taxon>Glycine</taxon>
        <taxon>Glycine subgen. Soja</taxon>
    </lineage>
</organism>
<reference evidence="3" key="1">
    <citation type="submission" date="2014-07" db="EMBL/GenBank/DDBJ databases">
        <title>Identification of a novel salt tolerance gene in wild soybean by whole-genome sequencing.</title>
        <authorList>
            <person name="Lam H.-M."/>
            <person name="Qi X."/>
            <person name="Li M.-W."/>
            <person name="Liu X."/>
            <person name="Xie M."/>
            <person name="Ni M."/>
            <person name="Xu X."/>
        </authorList>
    </citation>
    <scope>NUCLEOTIDE SEQUENCE [LARGE SCALE GENOMIC DNA]</scope>
    <source>
        <tissue evidence="3">Root</tissue>
    </source>
</reference>
<dbReference type="PANTHER" id="PTHR10502">
    <property type="entry name" value="ANNEXIN"/>
    <property type="match status" value="1"/>
</dbReference>
<dbReference type="Pfam" id="PF00191">
    <property type="entry name" value="Annexin"/>
    <property type="match status" value="1"/>
</dbReference>
<dbReference type="GO" id="GO:0005737">
    <property type="term" value="C:cytoplasm"/>
    <property type="evidence" value="ECO:0007669"/>
    <property type="project" value="TreeGrafter"/>
</dbReference>
<accession>A0A0B2QH68</accession>
<dbReference type="GO" id="GO:0005509">
    <property type="term" value="F:calcium ion binding"/>
    <property type="evidence" value="ECO:0007669"/>
    <property type="project" value="InterPro"/>
</dbReference>
<dbReference type="InterPro" id="IPR018502">
    <property type="entry name" value="Annexin_repeat"/>
</dbReference>
<protein>
    <submittedName>
        <fullName evidence="3">Annexin D2</fullName>
    </submittedName>
</protein>
<dbReference type="GO" id="GO:0005544">
    <property type="term" value="F:calcium-dependent phospholipid binding"/>
    <property type="evidence" value="ECO:0007669"/>
    <property type="project" value="InterPro"/>
</dbReference>
<keyword evidence="2" id="KW-0041">Annexin</keyword>
<feature type="non-terminal residue" evidence="3">
    <location>
        <position position="1"/>
    </location>
</feature>
<sequence length="182" mass="20804">WGTNEGLIITISAYRNSSQRKLVKETYAETYGEDLLEALDKELTSDFEVLVEIACTWSSDQVFDVRKAYHALYKKSLEEDVAHHTAGDFCKLILPMLQDLKADPKDEFLSLLRATVKCLIRLEKYLEKVVQFAINKRGTDEGALTRVVCHQRRNSVPLERAIVKDTIADYEKMLVALLSCIF</sequence>
<evidence type="ECO:0000256" key="2">
    <source>
        <dbReference type="ARBA" id="ARBA00023216"/>
    </source>
</evidence>
<dbReference type="InterPro" id="IPR037104">
    <property type="entry name" value="Annexin_sf"/>
</dbReference>
<gene>
    <name evidence="3" type="ORF">glysoja_032364</name>
</gene>
<dbReference type="Gene3D" id="1.10.220.10">
    <property type="entry name" value="Annexin"/>
    <property type="match status" value="2"/>
</dbReference>
<dbReference type="GO" id="GO:0009408">
    <property type="term" value="P:response to heat"/>
    <property type="evidence" value="ECO:0007669"/>
    <property type="project" value="TreeGrafter"/>
</dbReference>
<dbReference type="SMART" id="SM00335">
    <property type="entry name" value="ANX"/>
    <property type="match status" value="3"/>
</dbReference>
<dbReference type="PROSITE" id="PS51897">
    <property type="entry name" value="ANNEXIN_2"/>
    <property type="match status" value="1"/>
</dbReference>
<evidence type="ECO:0000256" key="1">
    <source>
        <dbReference type="ARBA" id="ARBA00022737"/>
    </source>
</evidence>
<dbReference type="GO" id="GO:0005886">
    <property type="term" value="C:plasma membrane"/>
    <property type="evidence" value="ECO:0007669"/>
    <property type="project" value="TreeGrafter"/>
</dbReference>
<dbReference type="GO" id="GO:0001786">
    <property type="term" value="F:phosphatidylserine binding"/>
    <property type="evidence" value="ECO:0007669"/>
    <property type="project" value="TreeGrafter"/>
</dbReference>
<dbReference type="GO" id="GO:0009409">
    <property type="term" value="P:response to cold"/>
    <property type="evidence" value="ECO:0007669"/>
    <property type="project" value="TreeGrafter"/>
</dbReference>
<dbReference type="PANTHER" id="PTHR10502:SF104">
    <property type="entry name" value="ANNEXIN D1"/>
    <property type="match status" value="1"/>
</dbReference>
<dbReference type="GO" id="GO:0009414">
    <property type="term" value="P:response to water deprivation"/>
    <property type="evidence" value="ECO:0007669"/>
    <property type="project" value="TreeGrafter"/>
</dbReference>
<keyword evidence="1" id="KW-0677">Repeat</keyword>
<evidence type="ECO:0000313" key="3">
    <source>
        <dbReference type="EMBL" id="KHN19589.1"/>
    </source>
</evidence>
<proteinExistence type="predicted"/>